<protein>
    <submittedName>
        <fullName evidence="3">Uncharacterized protein</fullName>
    </submittedName>
</protein>
<keyword evidence="2" id="KW-0812">Transmembrane</keyword>
<gene>
    <name evidence="3" type="ORF">FA15DRAFT_702131</name>
</gene>
<reference evidence="3 4" key="1">
    <citation type="journal article" date="2019" name="Nat. Ecol. Evol.">
        <title>Megaphylogeny resolves global patterns of mushroom evolution.</title>
        <authorList>
            <person name="Varga T."/>
            <person name="Krizsan K."/>
            <person name="Foldi C."/>
            <person name="Dima B."/>
            <person name="Sanchez-Garcia M."/>
            <person name="Sanchez-Ramirez S."/>
            <person name="Szollosi G.J."/>
            <person name="Szarkandi J.G."/>
            <person name="Papp V."/>
            <person name="Albert L."/>
            <person name="Andreopoulos W."/>
            <person name="Angelini C."/>
            <person name="Antonin V."/>
            <person name="Barry K.W."/>
            <person name="Bougher N.L."/>
            <person name="Buchanan P."/>
            <person name="Buyck B."/>
            <person name="Bense V."/>
            <person name="Catcheside P."/>
            <person name="Chovatia M."/>
            <person name="Cooper J."/>
            <person name="Damon W."/>
            <person name="Desjardin D."/>
            <person name="Finy P."/>
            <person name="Geml J."/>
            <person name="Haridas S."/>
            <person name="Hughes K."/>
            <person name="Justo A."/>
            <person name="Karasinski D."/>
            <person name="Kautmanova I."/>
            <person name="Kiss B."/>
            <person name="Kocsube S."/>
            <person name="Kotiranta H."/>
            <person name="LaButti K.M."/>
            <person name="Lechner B.E."/>
            <person name="Liimatainen K."/>
            <person name="Lipzen A."/>
            <person name="Lukacs Z."/>
            <person name="Mihaltcheva S."/>
            <person name="Morgado L.N."/>
            <person name="Niskanen T."/>
            <person name="Noordeloos M.E."/>
            <person name="Ohm R.A."/>
            <person name="Ortiz-Santana B."/>
            <person name="Ovrebo C."/>
            <person name="Racz N."/>
            <person name="Riley R."/>
            <person name="Savchenko A."/>
            <person name="Shiryaev A."/>
            <person name="Soop K."/>
            <person name="Spirin V."/>
            <person name="Szebenyi C."/>
            <person name="Tomsovsky M."/>
            <person name="Tulloss R.E."/>
            <person name="Uehling J."/>
            <person name="Grigoriev I.V."/>
            <person name="Vagvolgyi C."/>
            <person name="Papp T."/>
            <person name="Martin F.M."/>
            <person name="Miettinen O."/>
            <person name="Hibbett D.S."/>
            <person name="Nagy L.G."/>
        </authorList>
    </citation>
    <scope>NUCLEOTIDE SEQUENCE [LARGE SCALE GENOMIC DNA]</scope>
    <source>
        <strain evidence="3 4">CBS 121175</strain>
    </source>
</reference>
<evidence type="ECO:0000313" key="3">
    <source>
        <dbReference type="EMBL" id="TFK27113.1"/>
    </source>
</evidence>
<organism evidence="3 4">
    <name type="scientific">Coprinopsis marcescibilis</name>
    <name type="common">Agaric fungus</name>
    <name type="synonym">Psathyrella marcescibilis</name>
    <dbReference type="NCBI Taxonomy" id="230819"/>
    <lineage>
        <taxon>Eukaryota</taxon>
        <taxon>Fungi</taxon>
        <taxon>Dikarya</taxon>
        <taxon>Basidiomycota</taxon>
        <taxon>Agaricomycotina</taxon>
        <taxon>Agaricomycetes</taxon>
        <taxon>Agaricomycetidae</taxon>
        <taxon>Agaricales</taxon>
        <taxon>Agaricineae</taxon>
        <taxon>Psathyrellaceae</taxon>
        <taxon>Coprinopsis</taxon>
    </lineage>
</organism>
<keyword evidence="2" id="KW-1133">Transmembrane helix</keyword>
<dbReference type="Proteomes" id="UP000307440">
    <property type="component" value="Unassembled WGS sequence"/>
</dbReference>
<feature type="compositionally biased region" description="Polar residues" evidence="1">
    <location>
        <begin position="1"/>
        <end position="15"/>
    </location>
</feature>
<evidence type="ECO:0000256" key="1">
    <source>
        <dbReference type="SAM" id="MobiDB-lite"/>
    </source>
</evidence>
<dbReference type="AlphaFoldDB" id="A0A5C3L3I3"/>
<dbReference type="EMBL" id="ML210167">
    <property type="protein sequence ID" value="TFK27113.1"/>
    <property type="molecule type" value="Genomic_DNA"/>
</dbReference>
<feature type="region of interest" description="Disordered" evidence="1">
    <location>
        <begin position="1"/>
        <end position="26"/>
    </location>
</feature>
<feature type="transmembrane region" description="Helical" evidence="2">
    <location>
        <begin position="193"/>
        <end position="214"/>
    </location>
</feature>
<name>A0A5C3L3I3_COPMA</name>
<keyword evidence="4" id="KW-1185">Reference proteome</keyword>
<sequence length="233" mass="25504">MSIATRASNDTQAASSFEVRQPPNLLQGETSIATSITTRASPCCTTCKMPMKGHSKTSCSRVAKQEIVRQSQSVGVFSQSVPLDLPLQASDDHIEEQTASTWTIKPENVPTLETLPREDILQLVMLLASNPEVFAKILVVAKSLDQAVTSREPDTSHTFPSEYVQKRKVAVICSVTGCSVYIFKIAIKVVFNVIKAVFHVIFIAFLTIWILSTFPCNLDGAPRDTFNPSSSLL</sequence>
<evidence type="ECO:0000256" key="2">
    <source>
        <dbReference type="SAM" id="Phobius"/>
    </source>
</evidence>
<accession>A0A5C3L3I3</accession>
<evidence type="ECO:0000313" key="4">
    <source>
        <dbReference type="Proteomes" id="UP000307440"/>
    </source>
</evidence>
<keyword evidence="2" id="KW-0472">Membrane</keyword>
<proteinExistence type="predicted"/>